<proteinExistence type="predicted"/>
<keyword evidence="1" id="KW-0472">Membrane</keyword>
<dbReference type="EMBL" id="SNRY01008563">
    <property type="protein sequence ID" value="KAA6308304.1"/>
    <property type="molecule type" value="Genomic_DNA"/>
</dbReference>
<comment type="caution">
    <text evidence="2">The sequence shown here is derived from an EMBL/GenBank/DDBJ whole genome shotgun (WGS) entry which is preliminary data.</text>
</comment>
<evidence type="ECO:0008006" key="3">
    <source>
        <dbReference type="Google" id="ProtNLM"/>
    </source>
</evidence>
<evidence type="ECO:0000256" key="1">
    <source>
        <dbReference type="SAM" id="Phobius"/>
    </source>
</evidence>
<accession>A0A5J4PI86</accession>
<name>A0A5J4PI86_9ZZZZ</name>
<dbReference type="InterPro" id="IPR027853">
    <property type="entry name" value="DUF4492"/>
</dbReference>
<dbReference type="AlphaFoldDB" id="A0A5J4PI86"/>
<gene>
    <name evidence="2" type="ORF">EZS27_040016</name>
</gene>
<organism evidence="2">
    <name type="scientific">termite gut metagenome</name>
    <dbReference type="NCBI Taxonomy" id="433724"/>
    <lineage>
        <taxon>unclassified sequences</taxon>
        <taxon>metagenomes</taxon>
        <taxon>organismal metagenomes</taxon>
    </lineage>
</organism>
<evidence type="ECO:0000313" key="2">
    <source>
        <dbReference type="EMBL" id="KAA6308304.1"/>
    </source>
</evidence>
<feature type="transmembrane region" description="Helical" evidence="1">
    <location>
        <begin position="26"/>
        <end position="46"/>
    </location>
</feature>
<keyword evidence="1" id="KW-0812">Transmembrane</keyword>
<keyword evidence="1" id="KW-1133">Transmembrane helix</keyword>
<sequence length="75" mass="9198">MKKDFFLMRVFHFYLEGFKGMTLGKMLWLIILVKLFVMFFILKLFFFPNYLEKFGNESEKEQYVSEELIQRAIKP</sequence>
<protein>
    <recommendedName>
        <fullName evidence="3">DUF4492 domain-containing protein</fullName>
    </recommendedName>
</protein>
<reference evidence="2" key="1">
    <citation type="submission" date="2019-03" db="EMBL/GenBank/DDBJ databases">
        <title>Single cell metagenomics reveals metabolic interactions within the superorganism composed of flagellate Streblomastix strix and complex community of Bacteroidetes bacteria on its surface.</title>
        <authorList>
            <person name="Treitli S.C."/>
            <person name="Kolisko M."/>
            <person name="Husnik F."/>
            <person name="Keeling P."/>
            <person name="Hampl V."/>
        </authorList>
    </citation>
    <scope>NUCLEOTIDE SEQUENCE</scope>
    <source>
        <strain evidence="2">STM</strain>
    </source>
</reference>
<dbReference type="Pfam" id="PF14899">
    <property type="entry name" value="DUF4492"/>
    <property type="match status" value="1"/>
</dbReference>